<evidence type="ECO:0000313" key="3">
    <source>
        <dbReference type="Proteomes" id="UP001293254"/>
    </source>
</evidence>
<organism evidence="2 3">
    <name type="scientific">Sesamum alatum</name>
    <dbReference type="NCBI Taxonomy" id="300844"/>
    <lineage>
        <taxon>Eukaryota</taxon>
        <taxon>Viridiplantae</taxon>
        <taxon>Streptophyta</taxon>
        <taxon>Embryophyta</taxon>
        <taxon>Tracheophyta</taxon>
        <taxon>Spermatophyta</taxon>
        <taxon>Magnoliopsida</taxon>
        <taxon>eudicotyledons</taxon>
        <taxon>Gunneridae</taxon>
        <taxon>Pentapetalae</taxon>
        <taxon>asterids</taxon>
        <taxon>lamiids</taxon>
        <taxon>Lamiales</taxon>
        <taxon>Pedaliaceae</taxon>
        <taxon>Sesamum</taxon>
    </lineage>
</organism>
<reference evidence="2" key="2">
    <citation type="journal article" date="2024" name="Plant">
        <title>Genomic evolution and insights into agronomic trait innovations of Sesamum species.</title>
        <authorList>
            <person name="Miao H."/>
            <person name="Wang L."/>
            <person name="Qu L."/>
            <person name="Liu H."/>
            <person name="Sun Y."/>
            <person name="Le M."/>
            <person name="Wang Q."/>
            <person name="Wei S."/>
            <person name="Zheng Y."/>
            <person name="Lin W."/>
            <person name="Duan Y."/>
            <person name="Cao H."/>
            <person name="Xiong S."/>
            <person name="Wang X."/>
            <person name="Wei L."/>
            <person name="Li C."/>
            <person name="Ma Q."/>
            <person name="Ju M."/>
            <person name="Zhao R."/>
            <person name="Li G."/>
            <person name="Mu C."/>
            <person name="Tian Q."/>
            <person name="Mei H."/>
            <person name="Zhang T."/>
            <person name="Gao T."/>
            <person name="Zhang H."/>
        </authorList>
    </citation>
    <scope>NUCLEOTIDE SEQUENCE</scope>
    <source>
        <strain evidence="2">3651</strain>
    </source>
</reference>
<evidence type="ECO:0000256" key="1">
    <source>
        <dbReference type="SAM" id="SignalP"/>
    </source>
</evidence>
<evidence type="ECO:0000313" key="2">
    <source>
        <dbReference type="EMBL" id="KAK4431638.1"/>
    </source>
</evidence>
<dbReference type="EMBL" id="JACGWO010000003">
    <property type="protein sequence ID" value="KAK4431638.1"/>
    <property type="molecule type" value="Genomic_DNA"/>
</dbReference>
<dbReference type="Proteomes" id="UP001293254">
    <property type="component" value="Unassembled WGS sequence"/>
</dbReference>
<comment type="caution">
    <text evidence="2">The sequence shown here is derived from an EMBL/GenBank/DDBJ whole genome shotgun (WGS) entry which is preliminary data.</text>
</comment>
<name>A0AAE1YLB3_9LAMI</name>
<feature type="signal peptide" evidence="1">
    <location>
        <begin position="1"/>
        <end position="24"/>
    </location>
</feature>
<dbReference type="AlphaFoldDB" id="A0AAE1YLB3"/>
<feature type="chain" id="PRO_5042016947" evidence="1">
    <location>
        <begin position="25"/>
        <end position="134"/>
    </location>
</feature>
<keyword evidence="3" id="KW-1185">Reference proteome</keyword>
<accession>A0AAE1YLB3</accession>
<protein>
    <submittedName>
        <fullName evidence="2">Uncharacterized protein</fullName>
    </submittedName>
</protein>
<gene>
    <name evidence="2" type="ORF">Salat_0925900</name>
</gene>
<sequence length="134" mass="15365">MNRKGRSRRHIFLLLTFFQASIFTFFGTTISSSSEAEADAIIVYGYSVRSEQDKQQKQGLLKEKYNRKKKSVNIDSSCARTRKTTPYLLKFIRLNIRQSWARESLGATEAQLCIQPQFLHSLAVLQPGMSNELV</sequence>
<proteinExistence type="predicted"/>
<keyword evidence="1" id="KW-0732">Signal</keyword>
<reference evidence="2" key="1">
    <citation type="submission" date="2020-06" db="EMBL/GenBank/DDBJ databases">
        <authorList>
            <person name="Li T."/>
            <person name="Hu X."/>
            <person name="Zhang T."/>
            <person name="Song X."/>
            <person name="Zhang H."/>
            <person name="Dai N."/>
            <person name="Sheng W."/>
            <person name="Hou X."/>
            <person name="Wei L."/>
        </authorList>
    </citation>
    <scope>NUCLEOTIDE SEQUENCE</scope>
    <source>
        <strain evidence="2">3651</strain>
        <tissue evidence="2">Leaf</tissue>
    </source>
</reference>